<dbReference type="Proteomes" id="UP000494256">
    <property type="component" value="Unassembled WGS sequence"/>
</dbReference>
<evidence type="ECO:0000256" key="6">
    <source>
        <dbReference type="ARBA" id="ARBA00022989"/>
    </source>
</evidence>
<keyword evidence="5 12" id="KW-0812">Transmembrane</keyword>
<evidence type="ECO:0000256" key="2">
    <source>
        <dbReference type="ARBA" id="ARBA00007193"/>
    </source>
</evidence>
<evidence type="ECO:0000256" key="7">
    <source>
        <dbReference type="ARBA" id="ARBA00023053"/>
    </source>
</evidence>
<dbReference type="OrthoDB" id="6222486at2759"/>
<dbReference type="PANTHER" id="PTHR11690:SF253">
    <property type="entry name" value="PICKPOCKET 18-RELATED"/>
    <property type="match status" value="1"/>
</dbReference>
<evidence type="ECO:0000256" key="1">
    <source>
        <dbReference type="ARBA" id="ARBA00004141"/>
    </source>
</evidence>
<keyword evidence="4 12" id="KW-0894">Sodium channel</keyword>
<evidence type="ECO:0000256" key="4">
    <source>
        <dbReference type="ARBA" id="ARBA00022461"/>
    </source>
</evidence>
<dbReference type="InterPro" id="IPR001873">
    <property type="entry name" value="ENaC"/>
</dbReference>
<evidence type="ECO:0000256" key="3">
    <source>
        <dbReference type="ARBA" id="ARBA00022448"/>
    </source>
</evidence>
<keyword evidence="7" id="KW-0915">Sodium</keyword>
<proteinExistence type="inferred from homology"/>
<evidence type="ECO:0000313" key="14">
    <source>
        <dbReference type="EMBL" id="CAB3236395.1"/>
    </source>
</evidence>
<dbReference type="PANTHER" id="PTHR11690">
    <property type="entry name" value="AMILORIDE-SENSITIVE SODIUM CHANNEL-RELATED"/>
    <property type="match status" value="1"/>
</dbReference>
<evidence type="ECO:0000256" key="11">
    <source>
        <dbReference type="ARBA" id="ARBA00023303"/>
    </source>
</evidence>
<keyword evidence="6 13" id="KW-1133">Transmembrane helix</keyword>
<comment type="subcellular location">
    <subcellularLocation>
        <location evidence="1">Membrane</location>
        <topology evidence="1">Multi-pass membrane protein</topology>
    </subcellularLocation>
</comment>
<keyword evidence="9 13" id="KW-0472">Membrane</keyword>
<keyword evidence="11 12" id="KW-0407">Ion channel</keyword>
<dbReference type="GO" id="GO:0015280">
    <property type="term" value="F:ligand-gated sodium channel activity"/>
    <property type="evidence" value="ECO:0007669"/>
    <property type="project" value="TreeGrafter"/>
</dbReference>
<keyword evidence="3 12" id="KW-0813">Transport</keyword>
<comment type="similarity">
    <text evidence="2 12">Belongs to the amiloride-sensitive sodium channel (TC 1.A.6) family.</text>
</comment>
<dbReference type="Pfam" id="PF00858">
    <property type="entry name" value="ASC"/>
    <property type="match status" value="1"/>
</dbReference>
<evidence type="ECO:0000256" key="9">
    <source>
        <dbReference type="ARBA" id="ARBA00023136"/>
    </source>
</evidence>
<comment type="caution">
    <text evidence="14">The sequence shown here is derived from an EMBL/GenBank/DDBJ whole genome shotgun (WGS) entry which is preliminary data.</text>
</comment>
<keyword evidence="8 12" id="KW-0406">Ion transport</keyword>
<sequence length="402" mass="46269">MYICGLLSLSSHPKNQKGPRYNRTVIEEHLLKLGALLMMARPPVQLHFDKFLTDVHPQFNVTDVMFRLTPTCTSILERCSWRGRQVPCDTLFATRVTPLGFCCVFNSRYYPVDANNQPHVLDLIGHNLGLGVVITENKDDFKYVRRNSNGAEMLLFEGSEYPLLESGDVRLYPVPRNNSLHFNIKVITQYAHDDIKLFSEKYRGCRTEGAGMSQCLAACQSATAAAICSCVPYTLHAALNHDGRRVCSLRDVYCLNKHREKFLYLFPPTADKDDPQISEELQNGIDCPKCLVLCKRQVYWARVSYVQHNGGVGIFRNFLTEGLRLINSTTIRMFYASDHYERFALEPYVRWYEVLAILSTEWMALAGTSVVVVLEVVYYFTFRWIHHFIRRKRLGDLRSHSM</sequence>
<evidence type="ECO:0000256" key="13">
    <source>
        <dbReference type="SAM" id="Phobius"/>
    </source>
</evidence>
<evidence type="ECO:0000256" key="10">
    <source>
        <dbReference type="ARBA" id="ARBA00023201"/>
    </source>
</evidence>
<evidence type="ECO:0008006" key="16">
    <source>
        <dbReference type="Google" id="ProtNLM"/>
    </source>
</evidence>
<feature type="transmembrane region" description="Helical" evidence="13">
    <location>
        <begin position="362"/>
        <end position="382"/>
    </location>
</feature>
<evidence type="ECO:0000256" key="8">
    <source>
        <dbReference type="ARBA" id="ARBA00023065"/>
    </source>
</evidence>
<reference evidence="14 15" key="1">
    <citation type="submission" date="2020-04" db="EMBL/GenBank/DDBJ databases">
        <authorList>
            <person name="Wallbank WR R."/>
            <person name="Pardo Diaz C."/>
            <person name="Kozak K."/>
            <person name="Martin S."/>
            <person name="Jiggins C."/>
            <person name="Moest M."/>
            <person name="Warren A I."/>
            <person name="Byers J.R.P. K."/>
            <person name="Montejo-Kovacevich G."/>
            <person name="Yen C E."/>
        </authorList>
    </citation>
    <scope>NUCLEOTIDE SEQUENCE [LARGE SCALE GENOMIC DNA]</scope>
</reference>
<dbReference type="EMBL" id="CADEBD010000301">
    <property type="protein sequence ID" value="CAB3236395.1"/>
    <property type="molecule type" value="Genomic_DNA"/>
</dbReference>
<dbReference type="GO" id="GO:0005886">
    <property type="term" value="C:plasma membrane"/>
    <property type="evidence" value="ECO:0007669"/>
    <property type="project" value="TreeGrafter"/>
</dbReference>
<dbReference type="Gene3D" id="2.60.470.10">
    <property type="entry name" value="Acid-sensing ion channels like domains"/>
    <property type="match status" value="1"/>
</dbReference>
<dbReference type="AlphaFoldDB" id="A0A8S0ZSG4"/>
<evidence type="ECO:0000256" key="5">
    <source>
        <dbReference type="ARBA" id="ARBA00022692"/>
    </source>
</evidence>
<evidence type="ECO:0000256" key="12">
    <source>
        <dbReference type="RuleBase" id="RU000679"/>
    </source>
</evidence>
<gene>
    <name evidence="14" type="ORF">APLA_LOCUS7374</name>
</gene>
<accession>A0A8S0ZSG4</accession>
<evidence type="ECO:0000313" key="15">
    <source>
        <dbReference type="Proteomes" id="UP000494256"/>
    </source>
</evidence>
<organism evidence="14 15">
    <name type="scientific">Arctia plantaginis</name>
    <name type="common">Wood tiger moth</name>
    <name type="synonym">Phalaena plantaginis</name>
    <dbReference type="NCBI Taxonomy" id="874455"/>
    <lineage>
        <taxon>Eukaryota</taxon>
        <taxon>Metazoa</taxon>
        <taxon>Ecdysozoa</taxon>
        <taxon>Arthropoda</taxon>
        <taxon>Hexapoda</taxon>
        <taxon>Insecta</taxon>
        <taxon>Pterygota</taxon>
        <taxon>Neoptera</taxon>
        <taxon>Endopterygota</taxon>
        <taxon>Lepidoptera</taxon>
        <taxon>Glossata</taxon>
        <taxon>Ditrysia</taxon>
        <taxon>Noctuoidea</taxon>
        <taxon>Erebidae</taxon>
        <taxon>Arctiinae</taxon>
        <taxon>Arctia</taxon>
    </lineage>
</organism>
<keyword evidence="10 12" id="KW-0739">Sodium transport</keyword>
<protein>
    <recommendedName>
        <fullName evidence="16">Sodium channel protein Nach</fullName>
    </recommendedName>
</protein>
<name>A0A8S0ZSG4_ARCPL</name>